<proteinExistence type="predicted"/>
<accession>A0A645DAQ5</accession>
<name>A0A645DAQ5_9ZZZZ</name>
<protein>
    <submittedName>
        <fullName evidence="1">Uncharacterized protein</fullName>
    </submittedName>
</protein>
<gene>
    <name evidence="1" type="ORF">SDC9_133086</name>
</gene>
<organism evidence="1">
    <name type="scientific">bioreactor metagenome</name>
    <dbReference type="NCBI Taxonomy" id="1076179"/>
    <lineage>
        <taxon>unclassified sequences</taxon>
        <taxon>metagenomes</taxon>
        <taxon>ecological metagenomes</taxon>
    </lineage>
</organism>
<comment type="caution">
    <text evidence="1">The sequence shown here is derived from an EMBL/GenBank/DDBJ whole genome shotgun (WGS) entry which is preliminary data.</text>
</comment>
<evidence type="ECO:0000313" key="1">
    <source>
        <dbReference type="EMBL" id="MPM86003.1"/>
    </source>
</evidence>
<dbReference type="EMBL" id="VSSQ01034154">
    <property type="protein sequence ID" value="MPM86003.1"/>
    <property type="molecule type" value="Genomic_DNA"/>
</dbReference>
<dbReference type="AlphaFoldDB" id="A0A645DAQ5"/>
<sequence length="51" mass="5907">MILFIIYTHRECIHMYDTVFQADLVEVAVQVENPVDGTDKMTHVVVRVKSD</sequence>
<reference evidence="1" key="1">
    <citation type="submission" date="2019-08" db="EMBL/GenBank/DDBJ databases">
        <authorList>
            <person name="Kucharzyk K."/>
            <person name="Murdoch R.W."/>
            <person name="Higgins S."/>
            <person name="Loffler F."/>
        </authorList>
    </citation>
    <scope>NUCLEOTIDE SEQUENCE</scope>
</reference>